<comment type="similarity">
    <text evidence="2">Belongs to the Ca(2+):cation antiporter (CaCA) (TC 2.A.19) family. SLC24A subfamily.</text>
</comment>
<dbReference type="AlphaFoldDB" id="A0A5C3F1X1"/>
<evidence type="ECO:0000256" key="4">
    <source>
        <dbReference type="ARBA" id="ARBA00022692"/>
    </source>
</evidence>
<dbReference type="Gene3D" id="1.20.1420.30">
    <property type="entry name" value="NCX, central ion-binding region"/>
    <property type="match status" value="2"/>
</dbReference>
<feature type="compositionally biased region" description="Low complexity" evidence="7">
    <location>
        <begin position="376"/>
        <end position="403"/>
    </location>
</feature>
<dbReference type="InterPro" id="IPR004481">
    <property type="entry name" value="K/Na/Ca-exchanger"/>
</dbReference>
<dbReference type="Proteomes" id="UP000323386">
    <property type="component" value="Unassembled WGS sequence"/>
</dbReference>
<feature type="transmembrane region" description="Helical" evidence="8">
    <location>
        <begin position="118"/>
        <end position="138"/>
    </location>
</feature>
<feature type="transmembrane region" description="Helical" evidence="8">
    <location>
        <begin position="12"/>
        <end position="30"/>
    </location>
</feature>
<feature type="domain" description="Sodium/calcium exchanger membrane region" evidence="9">
    <location>
        <begin position="317"/>
        <end position="372"/>
    </location>
</feature>
<dbReference type="InterPro" id="IPR004837">
    <property type="entry name" value="NaCa_Exmemb"/>
</dbReference>
<feature type="transmembrane region" description="Helical" evidence="8">
    <location>
        <begin position="82"/>
        <end position="106"/>
    </location>
</feature>
<dbReference type="EMBL" id="OOIP01000008">
    <property type="protein sequence ID" value="SPO37995.1"/>
    <property type="molecule type" value="Genomic_DNA"/>
</dbReference>
<dbReference type="Pfam" id="PF01699">
    <property type="entry name" value="Na_Ca_ex"/>
    <property type="match status" value="3"/>
</dbReference>
<evidence type="ECO:0000256" key="2">
    <source>
        <dbReference type="ARBA" id="ARBA00005364"/>
    </source>
</evidence>
<keyword evidence="11" id="KW-1185">Reference proteome</keyword>
<proteinExistence type="inferred from homology"/>
<feature type="transmembrane region" description="Helical" evidence="8">
    <location>
        <begin position="516"/>
        <end position="532"/>
    </location>
</feature>
<evidence type="ECO:0000256" key="8">
    <source>
        <dbReference type="SAM" id="Phobius"/>
    </source>
</evidence>
<feature type="compositionally biased region" description="Low complexity" evidence="7">
    <location>
        <begin position="275"/>
        <end position="286"/>
    </location>
</feature>
<feature type="transmembrane region" description="Helical" evidence="8">
    <location>
        <begin position="167"/>
        <end position="188"/>
    </location>
</feature>
<evidence type="ECO:0000256" key="7">
    <source>
        <dbReference type="SAM" id="MobiDB-lite"/>
    </source>
</evidence>
<dbReference type="InterPro" id="IPR044880">
    <property type="entry name" value="NCX_ion-bd_dom_sf"/>
</dbReference>
<feature type="domain" description="Sodium/calcium exchanger membrane region" evidence="9">
    <location>
        <begin position="435"/>
        <end position="527"/>
    </location>
</feature>
<feature type="transmembrane region" description="Helical" evidence="8">
    <location>
        <begin position="313"/>
        <end position="332"/>
    </location>
</feature>
<evidence type="ECO:0000256" key="6">
    <source>
        <dbReference type="ARBA" id="ARBA00023136"/>
    </source>
</evidence>
<evidence type="ECO:0000256" key="1">
    <source>
        <dbReference type="ARBA" id="ARBA00004141"/>
    </source>
</evidence>
<sequence length="534" mass="55906">MAAAQSSQPPSPASGIGYPAAVFGAALILLERSADQFIDQVAHLARVTSVSPSLIAILTAGAEWEELAVVVAALGHGASTLAIGNVFGSSISNILGAFSLGLLASPQRVRFDYSAKRFAAIQLAITSLVIALVLVVQFQGHHRQHPRRPSALVAPPAPSPRSVFENVVGVSLVIVFILYVLGVVWAIGRGMLNPPEGSDSESDGDSDSSDSDTDSAPQRRRPGRSGDGDGDDDDDDQSDAVSTRTFASESDGASLPPPPPPPKSRLRSAQKGSRANTASAAAAETTPLLVGRATSNSLANRQRSRNRRSIHRAARKLVWALLVLSLSGYLLSRSTLDLARSLHISDTVLGLTLLSFATTLPEKLLSVVAGRKVASQQAQTMAPQQQRQQRPQRSQRPSPVRARGSTGSAVAAARSARWLDDDERRFDDEGTAASGILMAGAAGSNIFLLTLCLGVSLIFDRGAGGLPTLPIATAAPGPSPSSANSVRWEELALLEASSAALVAIAYAGGARWHGCILFAAYIAFLVAEFTVLKR</sequence>
<comment type="subcellular location">
    <subcellularLocation>
        <location evidence="1">Membrane</location>
        <topology evidence="1">Multi-pass membrane protein</topology>
    </subcellularLocation>
</comment>
<evidence type="ECO:0000313" key="10">
    <source>
        <dbReference type="EMBL" id="SPO37995.1"/>
    </source>
</evidence>
<keyword evidence="4 8" id="KW-0812">Transmembrane</keyword>
<feature type="compositionally biased region" description="Acidic residues" evidence="7">
    <location>
        <begin position="228"/>
        <end position="238"/>
    </location>
</feature>
<feature type="domain" description="Sodium/calcium exchanger membrane region" evidence="9">
    <location>
        <begin position="20"/>
        <end position="184"/>
    </location>
</feature>
<protein>
    <recommendedName>
        <fullName evidence="9">Sodium/calcium exchanger membrane region domain-containing protein</fullName>
    </recommendedName>
</protein>
<keyword evidence="3" id="KW-0813">Transport</keyword>
<feature type="region of interest" description="Disordered" evidence="7">
    <location>
        <begin position="195"/>
        <end position="288"/>
    </location>
</feature>
<name>A0A5C3F1X1_9BASI</name>
<accession>A0A5C3F1X1</accession>
<dbReference type="GO" id="GO:0008273">
    <property type="term" value="F:calcium, potassium:sodium antiporter activity"/>
    <property type="evidence" value="ECO:0007669"/>
    <property type="project" value="TreeGrafter"/>
</dbReference>
<dbReference type="PANTHER" id="PTHR10846:SF8">
    <property type="entry name" value="INNER MEMBRANE PROTEIN YRBG"/>
    <property type="match status" value="1"/>
</dbReference>
<feature type="compositionally biased region" description="Acidic residues" evidence="7">
    <location>
        <begin position="198"/>
        <end position="213"/>
    </location>
</feature>
<dbReference type="OrthoDB" id="2127281at2759"/>
<evidence type="ECO:0000259" key="9">
    <source>
        <dbReference type="Pfam" id="PF01699"/>
    </source>
</evidence>
<organism evidence="10 11">
    <name type="scientific">Pseudozyma flocculosa</name>
    <dbReference type="NCBI Taxonomy" id="84751"/>
    <lineage>
        <taxon>Eukaryota</taxon>
        <taxon>Fungi</taxon>
        <taxon>Dikarya</taxon>
        <taxon>Basidiomycota</taxon>
        <taxon>Ustilaginomycotina</taxon>
        <taxon>Ustilaginomycetes</taxon>
        <taxon>Ustilaginales</taxon>
        <taxon>Ustilaginaceae</taxon>
        <taxon>Pseudozyma</taxon>
    </lineage>
</organism>
<dbReference type="PANTHER" id="PTHR10846">
    <property type="entry name" value="SODIUM/POTASSIUM/CALCIUM EXCHANGER"/>
    <property type="match status" value="1"/>
</dbReference>
<reference evidence="10 11" key="1">
    <citation type="submission" date="2018-03" db="EMBL/GenBank/DDBJ databases">
        <authorList>
            <person name="Guldener U."/>
        </authorList>
    </citation>
    <scope>NUCLEOTIDE SEQUENCE [LARGE SCALE GENOMIC DNA]</scope>
    <source>
        <strain evidence="10 11">DAOM196992</strain>
    </source>
</reference>
<evidence type="ECO:0000256" key="5">
    <source>
        <dbReference type="ARBA" id="ARBA00022989"/>
    </source>
</evidence>
<keyword evidence="6 8" id="KW-0472">Membrane</keyword>
<feature type="transmembrane region" description="Helical" evidence="8">
    <location>
        <begin position="436"/>
        <end position="459"/>
    </location>
</feature>
<dbReference type="GO" id="GO:0005262">
    <property type="term" value="F:calcium channel activity"/>
    <property type="evidence" value="ECO:0007669"/>
    <property type="project" value="TreeGrafter"/>
</dbReference>
<gene>
    <name evidence="10" type="ORF">PSFLO_03472</name>
</gene>
<evidence type="ECO:0000256" key="3">
    <source>
        <dbReference type="ARBA" id="ARBA00022449"/>
    </source>
</evidence>
<dbReference type="GO" id="GO:0005886">
    <property type="term" value="C:plasma membrane"/>
    <property type="evidence" value="ECO:0007669"/>
    <property type="project" value="TreeGrafter"/>
</dbReference>
<evidence type="ECO:0000313" key="11">
    <source>
        <dbReference type="Proteomes" id="UP000323386"/>
    </source>
</evidence>
<feature type="region of interest" description="Disordered" evidence="7">
    <location>
        <begin position="376"/>
        <end position="416"/>
    </location>
</feature>
<dbReference type="GO" id="GO:0006874">
    <property type="term" value="P:intracellular calcium ion homeostasis"/>
    <property type="evidence" value="ECO:0007669"/>
    <property type="project" value="TreeGrafter"/>
</dbReference>
<keyword evidence="5 8" id="KW-1133">Transmembrane helix</keyword>
<keyword evidence="3" id="KW-0050">Antiport</keyword>